<feature type="domain" description="Peptidase S74" evidence="4">
    <location>
        <begin position="1181"/>
        <end position="1279"/>
    </location>
</feature>
<name>A0A8S5N8J3_9CAUD</name>
<dbReference type="Gene3D" id="1.20.5.320">
    <property type="entry name" value="6-Phosphogluconate Dehydrogenase, domain 3"/>
    <property type="match status" value="1"/>
</dbReference>
<dbReference type="EMBL" id="BK015092">
    <property type="protein sequence ID" value="DAD90687.1"/>
    <property type="molecule type" value="Genomic_DNA"/>
</dbReference>
<proteinExistence type="predicted"/>
<accession>A0A8S5N8J3</accession>
<evidence type="ECO:0000256" key="2">
    <source>
        <dbReference type="ARBA" id="ARBA00022732"/>
    </source>
</evidence>
<comment type="subcellular location">
    <subcellularLocation>
        <location evidence="1">Virion</location>
    </subcellularLocation>
</comment>
<evidence type="ECO:0000259" key="4">
    <source>
        <dbReference type="PROSITE" id="PS51688"/>
    </source>
</evidence>
<keyword evidence="2" id="KW-1227">Viral tail protein</keyword>
<organism evidence="5">
    <name type="scientific">Siphoviridae sp. ctfDm7</name>
    <dbReference type="NCBI Taxonomy" id="2826412"/>
    <lineage>
        <taxon>Viruses</taxon>
        <taxon>Duplodnaviria</taxon>
        <taxon>Heunggongvirae</taxon>
        <taxon>Uroviricota</taxon>
        <taxon>Caudoviricetes</taxon>
    </lineage>
</organism>
<keyword evidence="2" id="KW-0946">Virion</keyword>
<evidence type="ECO:0000256" key="3">
    <source>
        <dbReference type="SAM" id="MobiDB-lite"/>
    </source>
</evidence>
<dbReference type="PROSITE" id="PS51688">
    <property type="entry name" value="ICA"/>
    <property type="match status" value="1"/>
</dbReference>
<sequence length="1289" mass="142198">MRKLSNRWKEKVKNGMDVQYLKYADITLTDGTVLNLTSANLWQNGMEFEDSVSNDSSFDIGSAIINVLNLSINNFDGEYSDYDFEGAEVICYVGLQIENEDTSELLDSAGEQILDSTGDTIIVHKNAVIEKTRICTVTVIEQPEDETVTIDLTCEDNMRKFDRNYSDSKLKYPATRGQIVRDACEVCGVTLQTTSFDRDDYIVQNRPNDEALTFRQVLQWVAQIGCQWMRCDEYGRLCIGWYSSINEEELIINDLGVLKTQDDSNISLELSSANGILSANNGTFLENDGILRLFATDEKGNISEIETTYGFTPHHTDVVITGVKVTEYSESSSDNPQTYMVGTEGYVLGISGNKLIRVGDGQTIASIISEKCVGMRFRPFESECPTDVALEAGDSLIIVDRNGKIYTSLLTTTTLKPGSGQKIACNAKSAAKNSSTQYSQATQAFVTARNMVKQEKTEREKALEEFGKRIDSATGVYTTVEPQENGSKIFYLHDKPTLAESQAIWKMTSEAWGVSTDGGQTWNGGMTVDGDTIVRILTAVGLNADWINTGAITVKDKSGNIIFQVDMDTKKVIISGDNVVIGGSSLLDKLTKMDNNIASAKNMTFQLSNDMQTITSDADGNIPVFPTVATTAKVMYGSSDITNDCSYTITKSDSVTGSWDVDTHTYTVTGLSADNGWVDIKATYLQTLSITRRFTIAKLKAGKNGVNGLDGLQGEKGEQGVPGKDGKDGTNGVDGKTSYFHIKYSSVANPTSSSQMTKTPSTYIGTYVDYEPNDSTDPKKYTWSKFEGADGKDGIAGTNGTDGKTYYLHIAYANSADGKTGFSVSDGTNKLYIGQYTDTTKTDSTDPTKYTWSKIKGETGADGKPGRTYIIEPSCNVLKRGADKNVSPNFLKFNAYYRDGDSATRYAYKGRFVIEETTDGNTWKTIYTSSTDEDTVTHYLYTILTNSSSETISSSNGSTIGIPRDVTNVRCKLYASGGTTTLMDMQSVAVVIDIDNLTQEQIVSILTNDGAWKGLYYSNGRLYVSLDALLGGTVTLGGKKNGNGYLKIKDASNAVKGLIDRSGYTVLTNYEENSKYMEYTGVQFSNDGIFPVDIKKFFGNEADIEIRGDENWRISWDNNSLNIYATEVSADAGTFEDLTVANPASFAKSPRIGDMEYTTSSNTVCWDGRTGYKQLMLKSSSSKRYKDIGSDISEQEIEEWYNIEPLWAKYKEGYLVEGDENEGRYIPMFIAEDVEEYFPEATRHANGLVEDWNERIMIPAMFAMLKAQKKKIDQQEKLINKLCEKLNIE</sequence>
<feature type="region of interest" description="Disordered" evidence="3">
    <location>
        <begin position="708"/>
        <end position="733"/>
    </location>
</feature>
<dbReference type="GO" id="GO:0098015">
    <property type="term" value="C:virus tail"/>
    <property type="evidence" value="ECO:0007669"/>
    <property type="project" value="UniProtKB-KW"/>
</dbReference>
<evidence type="ECO:0000313" key="5">
    <source>
        <dbReference type="EMBL" id="DAD90687.1"/>
    </source>
</evidence>
<evidence type="ECO:0000256" key="1">
    <source>
        <dbReference type="ARBA" id="ARBA00004328"/>
    </source>
</evidence>
<feature type="compositionally biased region" description="Basic and acidic residues" evidence="3">
    <location>
        <begin position="713"/>
        <end position="728"/>
    </location>
</feature>
<protein>
    <submittedName>
        <fullName evidence="5">Tail protein</fullName>
    </submittedName>
</protein>
<reference evidence="5" key="1">
    <citation type="journal article" date="2021" name="Proc. Natl. Acad. Sci. U.S.A.">
        <title>A Catalog of Tens of Thousands of Viruses from Human Metagenomes Reveals Hidden Associations with Chronic Diseases.</title>
        <authorList>
            <person name="Tisza M.J."/>
            <person name="Buck C.B."/>
        </authorList>
    </citation>
    <scope>NUCLEOTIDE SEQUENCE</scope>
    <source>
        <strain evidence="5">CtfDm7</strain>
    </source>
</reference>
<dbReference type="InterPro" id="IPR030392">
    <property type="entry name" value="S74_ICA"/>
</dbReference>